<evidence type="ECO:0000313" key="2">
    <source>
        <dbReference type="EMBL" id="TYC98443.1"/>
    </source>
</evidence>
<proteinExistence type="predicted"/>
<gene>
    <name evidence="2" type="ORF">FQ377_11165</name>
</gene>
<dbReference type="Proteomes" id="UP000323410">
    <property type="component" value="Unassembled WGS sequence"/>
</dbReference>
<organism evidence="2 3">
    <name type="scientific">Arthrobacter echini</name>
    <dbReference type="NCBI Taxonomy" id="1529066"/>
    <lineage>
        <taxon>Bacteria</taxon>
        <taxon>Bacillati</taxon>
        <taxon>Actinomycetota</taxon>
        <taxon>Actinomycetes</taxon>
        <taxon>Micrococcales</taxon>
        <taxon>Micrococcaceae</taxon>
        <taxon>Arthrobacter</taxon>
    </lineage>
</organism>
<protein>
    <submittedName>
        <fullName evidence="2">Uncharacterized protein</fullName>
    </submittedName>
</protein>
<feature type="region of interest" description="Disordered" evidence="1">
    <location>
        <begin position="168"/>
        <end position="207"/>
    </location>
</feature>
<accession>A0A5D0XPU3</accession>
<evidence type="ECO:0000256" key="1">
    <source>
        <dbReference type="SAM" id="MobiDB-lite"/>
    </source>
</evidence>
<evidence type="ECO:0000313" key="3">
    <source>
        <dbReference type="Proteomes" id="UP000323410"/>
    </source>
</evidence>
<name>A0A5D0XPU3_9MICC</name>
<dbReference type="AlphaFoldDB" id="A0A5D0XPU3"/>
<sequence>MIGNRLTHAHLTEETLDLLGRGVEFQLRGSQRRVLEGRLDSGIGGVRVRNGGQFQVFGRLERLAGLDDALIVLGFIVGVDILRSGQGDRVVDALLCDGHGNLCVLDELVGAVRLVEQCLETECRCDALVLLLRDDDRVGCRFEPVHEVDGDTGRRQCRLELRRGLQAGGVAGSGRGHRGAEEQSSGQKGCRRPSSDPLLRNNHFRVS</sequence>
<reference evidence="2 3" key="1">
    <citation type="submission" date="2019-08" db="EMBL/GenBank/DDBJ databases">
        <title>Genone of Arthrobacter echini P9.</title>
        <authorList>
            <person name="Bowman J.P."/>
        </authorList>
    </citation>
    <scope>NUCLEOTIDE SEQUENCE [LARGE SCALE GENOMIC DNA]</scope>
    <source>
        <strain evidence="2 3">P9</strain>
    </source>
</reference>
<keyword evidence="3" id="KW-1185">Reference proteome</keyword>
<dbReference type="EMBL" id="VSLD01000005">
    <property type="protein sequence ID" value="TYC98443.1"/>
    <property type="molecule type" value="Genomic_DNA"/>
</dbReference>
<comment type="caution">
    <text evidence="2">The sequence shown here is derived from an EMBL/GenBank/DDBJ whole genome shotgun (WGS) entry which is preliminary data.</text>
</comment>